<gene>
    <name evidence="1" type="ORF">AA314_06065</name>
    <name evidence="2" type="ORF">ATI61_101471</name>
</gene>
<dbReference type="GO" id="GO:0005829">
    <property type="term" value="C:cytosol"/>
    <property type="evidence" value="ECO:0007669"/>
    <property type="project" value="TreeGrafter"/>
</dbReference>
<dbReference type="GO" id="GO:0008967">
    <property type="term" value="F:phosphoglycolate phosphatase activity"/>
    <property type="evidence" value="ECO:0007669"/>
    <property type="project" value="TreeGrafter"/>
</dbReference>
<dbReference type="PRINTS" id="PR00413">
    <property type="entry name" value="HADHALOGNASE"/>
</dbReference>
<dbReference type="SFLD" id="SFLDS00003">
    <property type="entry name" value="Haloacid_Dehalogenase"/>
    <property type="match status" value="1"/>
</dbReference>
<dbReference type="SFLD" id="SFLDG01129">
    <property type="entry name" value="C1.5:_HAD__Beta-PGM__Phosphata"/>
    <property type="match status" value="1"/>
</dbReference>
<dbReference type="InterPro" id="IPR023214">
    <property type="entry name" value="HAD_sf"/>
</dbReference>
<dbReference type="EMBL" id="QUMU01000001">
    <property type="protein sequence ID" value="REG37485.1"/>
    <property type="molecule type" value="Genomic_DNA"/>
</dbReference>
<dbReference type="Gene3D" id="3.40.50.1000">
    <property type="entry name" value="HAD superfamily/HAD-like"/>
    <property type="match status" value="1"/>
</dbReference>
<sequence length="217" mass="24157">MITNVVFDFDGTIANSRSVVIAAYNQVAEKHRFNPMVEADIPVLSRLSIPERCRKMGVPLLKLPLVMAEVGRTYKNVMGSVVAFDGMLPVLQTLHRHGLTVGIISTNNAENIQRFLARNGMEAVVQRIHCSSNMFGKDKVISRYLKTYGLTPEQVLYVGDEERDVVACRKTKLRVLSVSWGFEVLDVLTKAGPDFIAHQPTDILQRVAELNGLPHLA</sequence>
<dbReference type="RefSeq" id="WP_047858265.1">
    <property type="nucleotide sequence ID" value="NZ_CP011509.1"/>
</dbReference>
<reference evidence="1 3" key="1">
    <citation type="submission" date="2015-05" db="EMBL/GenBank/DDBJ databases">
        <title>Genome assembly of Archangium gephyra DSM 2261.</title>
        <authorList>
            <person name="Sharma G."/>
            <person name="Subramanian S."/>
        </authorList>
    </citation>
    <scope>NUCLEOTIDE SEQUENCE [LARGE SCALE GENOMIC DNA]</scope>
    <source>
        <strain evidence="1 3">DSM 2261</strain>
    </source>
</reference>
<dbReference type="InterPro" id="IPR023198">
    <property type="entry name" value="PGP-like_dom2"/>
</dbReference>
<evidence type="ECO:0000313" key="1">
    <source>
        <dbReference type="EMBL" id="AKJ04439.1"/>
    </source>
</evidence>
<dbReference type="AlphaFoldDB" id="A0AAC8QBQ9"/>
<organism evidence="1 3">
    <name type="scientific">Archangium gephyra</name>
    <dbReference type="NCBI Taxonomy" id="48"/>
    <lineage>
        <taxon>Bacteria</taxon>
        <taxon>Pseudomonadati</taxon>
        <taxon>Myxococcota</taxon>
        <taxon>Myxococcia</taxon>
        <taxon>Myxococcales</taxon>
        <taxon>Cystobacterineae</taxon>
        <taxon>Archangiaceae</taxon>
        <taxon>Archangium</taxon>
    </lineage>
</organism>
<dbReference type="PANTHER" id="PTHR43434:SF13">
    <property type="entry name" value="PHOSPHOGLYCOLATE PHOSPHATASE"/>
    <property type="match status" value="1"/>
</dbReference>
<proteinExistence type="predicted"/>
<dbReference type="EMBL" id="CP011509">
    <property type="protein sequence ID" value="AKJ04439.1"/>
    <property type="molecule type" value="Genomic_DNA"/>
</dbReference>
<dbReference type="Proteomes" id="UP000256345">
    <property type="component" value="Unassembled WGS sequence"/>
</dbReference>
<dbReference type="InterPro" id="IPR036412">
    <property type="entry name" value="HAD-like_sf"/>
</dbReference>
<protein>
    <submittedName>
        <fullName evidence="1">Phosphoglycolate phosphatase</fullName>
    </submittedName>
</protein>
<dbReference type="KEGG" id="age:AA314_06065"/>
<dbReference type="InterPro" id="IPR006439">
    <property type="entry name" value="HAD-SF_hydro_IA"/>
</dbReference>
<dbReference type="GO" id="GO:0006281">
    <property type="term" value="P:DNA repair"/>
    <property type="evidence" value="ECO:0007669"/>
    <property type="project" value="TreeGrafter"/>
</dbReference>
<accession>A0AAC8QBQ9</accession>
<dbReference type="Gene3D" id="1.10.150.240">
    <property type="entry name" value="Putative phosphatase, domain 2"/>
    <property type="match status" value="1"/>
</dbReference>
<dbReference type="SUPFAM" id="SSF56784">
    <property type="entry name" value="HAD-like"/>
    <property type="match status" value="1"/>
</dbReference>
<evidence type="ECO:0000313" key="2">
    <source>
        <dbReference type="EMBL" id="REG37485.1"/>
    </source>
</evidence>
<dbReference type="InterPro" id="IPR041492">
    <property type="entry name" value="HAD_2"/>
</dbReference>
<dbReference type="Proteomes" id="UP000035579">
    <property type="component" value="Chromosome"/>
</dbReference>
<evidence type="ECO:0000313" key="3">
    <source>
        <dbReference type="Proteomes" id="UP000035579"/>
    </source>
</evidence>
<dbReference type="PANTHER" id="PTHR43434">
    <property type="entry name" value="PHOSPHOGLYCOLATE PHOSPHATASE"/>
    <property type="match status" value="1"/>
</dbReference>
<reference evidence="2 4" key="2">
    <citation type="submission" date="2018-08" db="EMBL/GenBank/DDBJ databases">
        <title>Genomic Encyclopedia of Archaeal and Bacterial Type Strains, Phase II (KMG-II): from individual species to whole genera.</title>
        <authorList>
            <person name="Goeker M."/>
        </authorList>
    </citation>
    <scope>NUCLEOTIDE SEQUENCE [LARGE SCALE GENOMIC DNA]</scope>
    <source>
        <strain evidence="2 4">DSM 2261</strain>
    </source>
</reference>
<dbReference type="Pfam" id="PF13419">
    <property type="entry name" value="HAD_2"/>
    <property type="match status" value="1"/>
</dbReference>
<name>A0AAC8QBQ9_9BACT</name>
<keyword evidence="4" id="KW-1185">Reference proteome</keyword>
<dbReference type="InterPro" id="IPR050155">
    <property type="entry name" value="HAD-like_hydrolase_sf"/>
</dbReference>
<evidence type="ECO:0000313" key="4">
    <source>
        <dbReference type="Proteomes" id="UP000256345"/>
    </source>
</evidence>